<organism evidence="1 2">
    <name type="scientific">Viridibacillus arenosi FSL R5-213</name>
    <dbReference type="NCBI Taxonomy" id="1227360"/>
    <lineage>
        <taxon>Bacteria</taxon>
        <taxon>Bacillati</taxon>
        <taxon>Bacillota</taxon>
        <taxon>Bacilli</taxon>
        <taxon>Bacillales</taxon>
        <taxon>Caryophanaceae</taxon>
        <taxon>Viridibacillus</taxon>
    </lineage>
</organism>
<dbReference type="InterPro" id="IPR018644">
    <property type="entry name" value="DUF2071"/>
</dbReference>
<accession>W4F4X9</accession>
<dbReference type="RefSeq" id="WP_038179824.1">
    <property type="nucleotide sequence ID" value="NZ_ASQA01000008.1"/>
</dbReference>
<sequence>MNKRSWIITQEWHDILFLHWPVPAEDLRQYIPSELELELFNNKAWISLVFFQVKENRPRFIPSIPGISSFLELNVRTYVTYKEKAGVYFLSIDANNQLIAKLVNYKNFMPFRQANITLKKNENAITLYSRSKHIETNYETLIASYEPISGPIERSQLECWLSERYHSWTKIDDQLLRIDNDHTPWTLQKAAYTIHENSIASYIKYDDKENYPIAHYSKMKKAYLYPPVKET</sequence>
<evidence type="ECO:0000313" key="1">
    <source>
        <dbReference type="EMBL" id="ETT87928.1"/>
    </source>
</evidence>
<name>W4F4X9_9BACL</name>
<evidence type="ECO:0000313" key="2">
    <source>
        <dbReference type="Proteomes" id="UP000019062"/>
    </source>
</evidence>
<dbReference type="Proteomes" id="UP000019062">
    <property type="component" value="Unassembled WGS sequence"/>
</dbReference>
<dbReference type="SUPFAM" id="SSF160104">
    <property type="entry name" value="Acetoacetate decarboxylase-like"/>
    <property type="match status" value="1"/>
</dbReference>
<dbReference type="EMBL" id="ASQA01000008">
    <property type="protein sequence ID" value="ETT87928.1"/>
    <property type="molecule type" value="Genomic_DNA"/>
</dbReference>
<dbReference type="AlphaFoldDB" id="W4F4X9"/>
<evidence type="ECO:0008006" key="3">
    <source>
        <dbReference type="Google" id="ProtNLM"/>
    </source>
</evidence>
<gene>
    <name evidence="1" type="ORF">C176_03258</name>
</gene>
<comment type="caution">
    <text evidence="1">The sequence shown here is derived from an EMBL/GenBank/DDBJ whole genome shotgun (WGS) entry which is preliminary data.</text>
</comment>
<dbReference type="PANTHER" id="PTHR39186">
    <property type="entry name" value="DUF2071 FAMILY PROTEIN"/>
    <property type="match status" value="1"/>
</dbReference>
<dbReference type="eggNOG" id="COG3361">
    <property type="taxonomic scope" value="Bacteria"/>
</dbReference>
<dbReference type="Pfam" id="PF09844">
    <property type="entry name" value="DUF2071"/>
    <property type="match status" value="1"/>
</dbReference>
<protein>
    <recommendedName>
        <fullName evidence="3">DUF2071 domain-containing protein</fullName>
    </recommendedName>
</protein>
<reference evidence="1 2" key="1">
    <citation type="journal article" date="2014" name="BMC Genomics">
        <title>Genomic comparison of sporeforming bacilli isolated from milk.</title>
        <authorList>
            <person name="Moreno Switt A.I."/>
            <person name="Andrus A.D."/>
            <person name="Ranieri M.L."/>
            <person name="Orsi R.H."/>
            <person name="Ivy R."/>
            <person name="den Bakker H.C."/>
            <person name="Martin N.H."/>
            <person name="Wiedmann M."/>
            <person name="Boor K.J."/>
        </authorList>
    </citation>
    <scope>NUCLEOTIDE SEQUENCE [LARGE SCALE GENOMIC DNA]</scope>
    <source>
        <strain evidence="1 2">FSL R5-213</strain>
    </source>
</reference>
<proteinExistence type="predicted"/>
<dbReference type="InterPro" id="IPR023375">
    <property type="entry name" value="ADC_dom_sf"/>
</dbReference>
<keyword evidence="2" id="KW-1185">Reference proteome</keyword>
<dbReference type="PANTHER" id="PTHR39186:SF1">
    <property type="entry name" value="DUF2071 DOMAIN-CONTAINING PROTEIN"/>
    <property type="match status" value="1"/>
</dbReference>